<evidence type="ECO:0000313" key="3">
    <source>
        <dbReference type="EMBL" id="PSL43499.1"/>
    </source>
</evidence>
<evidence type="ECO:0000256" key="1">
    <source>
        <dbReference type="SAM" id="SignalP"/>
    </source>
</evidence>
<dbReference type="InterPro" id="IPR044023">
    <property type="entry name" value="Ig_7"/>
</dbReference>
<feature type="domain" description="Ig-like" evidence="2">
    <location>
        <begin position="915"/>
        <end position="1013"/>
    </location>
</feature>
<keyword evidence="1" id="KW-0732">Signal</keyword>
<dbReference type="EMBL" id="PYAW01000008">
    <property type="protein sequence ID" value="PSL43499.1"/>
    <property type="molecule type" value="Genomic_DNA"/>
</dbReference>
<dbReference type="OrthoDB" id="599464at2"/>
<gene>
    <name evidence="3" type="ORF">CLV51_108192</name>
</gene>
<accession>A0A2P8HBD3</accession>
<feature type="non-terminal residue" evidence="3">
    <location>
        <position position="1514"/>
    </location>
</feature>
<feature type="chain" id="PRO_5015191228" description="Ig-like domain-containing protein" evidence="1">
    <location>
        <begin position="25"/>
        <end position="1514"/>
    </location>
</feature>
<dbReference type="RefSeq" id="WP_146151388.1">
    <property type="nucleotide sequence ID" value="NZ_PYAW01000008.1"/>
</dbReference>
<dbReference type="Pfam" id="PF19081">
    <property type="entry name" value="Ig_7"/>
    <property type="match status" value="1"/>
</dbReference>
<protein>
    <recommendedName>
        <fullName evidence="2">Ig-like domain-containing protein</fullName>
    </recommendedName>
</protein>
<reference evidence="3 4" key="1">
    <citation type="submission" date="2018-03" db="EMBL/GenBank/DDBJ databases">
        <title>Genomic Encyclopedia of Archaeal and Bacterial Type Strains, Phase II (KMG-II): from individual species to whole genera.</title>
        <authorList>
            <person name="Goeker M."/>
        </authorList>
    </citation>
    <scope>NUCLEOTIDE SEQUENCE [LARGE SCALE GENOMIC DNA]</scope>
    <source>
        <strain evidence="3 4">DSM 24859</strain>
    </source>
</reference>
<proteinExistence type="predicted"/>
<name>A0A2P8HBD3_CHINA</name>
<feature type="signal peptide" evidence="1">
    <location>
        <begin position="1"/>
        <end position="24"/>
    </location>
</feature>
<dbReference type="Proteomes" id="UP000240971">
    <property type="component" value="Unassembled WGS sequence"/>
</dbReference>
<comment type="caution">
    <text evidence="3">The sequence shown here is derived from an EMBL/GenBank/DDBJ whole genome shotgun (WGS) entry which is preliminary data.</text>
</comment>
<evidence type="ECO:0000259" key="2">
    <source>
        <dbReference type="Pfam" id="PF19081"/>
    </source>
</evidence>
<evidence type="ECO:0000313" key="4">
    <source>
        <dbReference type="Proteomes" id="UP000240971"/>
    </source>
</evidence>
<keyword evidence="4" id="KW-1185">Reference proteome</keyword>
<sequence>MKRLLTFLYLLLGLVLLNTQKVRAQTVFMNAPDTTCAGSFATVNGMIWDQNAVTVDNMVWTVTPADPTATIKLLSGKLGAAMLPVYSGVTAVTVRLDSVGKYTFKVTIFGTDNNTHKKSSWTKSVVIYAADCSIQKCEGNTQNVGSNFLEDFGTFNVGDPRRSSPYVPGYIFNGNPASALADNEYCVYYTTLHDVKDDWVDARDKSQTGTGGMLVANSSVDKKTVYKRQVDNLCPGSVYNFSAWFLNINSDKTINSICARSTETPPGYKYAGVTFIVRDLSGVELKRFKTYNVSMNLTAYQWQQYGGSFKTKPGVTSVTVEIQNDNPGGCGNDIAIDNIEFKYCDPNIYAFIDGQVDTHVIEDKICAGSPINMTSIYTPSDYFTKATFQWQRSDDNVTWTDLSNGPALAGATDSILQVKNGYLVGDPLAPKLIWFRVKITENGNGASCANPSYPTKLTILPKPQVTVSSGRICKGSGVDLTANGGYSVYEWRVIPVVTGPTLHVVPDTTTTYRAIGIADYGNNRICKDSGEAKVIVDTVPKIKIVGGPAEICLNAGVTLQINPIGAYNGVTWQNNTTVIPGLPANTLKITDVPVDTGTKVYNVIVQNVTCFAYDTMRIRVRSMPVADADTVIKQCNNKNFTILRKALPADMQGQWTFIGADQGAIITSPNSATTTVTGVPAGKTVTLLWTITNIYKPDCIATCKATLTNTPPLTASIAGPDIVQCGLTNNTFQLAGSQPGIGETGKWTVNPPTNPATVSFNSDVAYNAVATFISPTLPTNVVLTWTISNGGVCADNTSKINLSLKAAPDVKATAPNVCNTSGTFVVKYSNATGTINQYAINVDPAAVATRKMPSFTAITNGVWPGGAAGNISVTLPAGTPVGNYDFIFTVQEGTLLGCAKSVPFTLSVEAPSTTPTSVTASVSSICKTGSATLKVIGGVLGTDPNGTTNASWKWYTGGCPGTPGSVAVSPVLVQPDGSIVTFNNITTTTTYYVRAESAGACSNSNCASATVTVFAQPNVANAGSNQSECNRLTDFQLNGNATGVPGLSGTWTTTNALATIHNPTLPNATVTVPVGQTATLVWTISNGPCLTTSASIIITNYAIPANADAGVNITNCNNTSFIMNAKAPTEFGAAGKWTYPAIPGMTVSSDTDPKATISIPVGNSVVFTWTVSNGTCPATSATVTLSNYAVPANADAGKDQVNCNNTNFTMTAKAPAELGASGKWTYPVIAGMTVSSDTDPKATISIPVGTSVTFTWTVSNGTCPATAATVTLSNFAVPANADAGKNQANCNNTSFTMTAKAPTELGASGKWTYPATPGMTVSSDTDPKATISIPVGTSVTFTWTVSNGKCAATAATVTLSNYAVPANADAGKDQVNCNNTSFTMTAKAPTELGASGKWTYPAIVGMTVSSDTDPKATIFIPVGTSVTFTWTVSNGKCAATAATVTLSNYAVPANADAGKDQANCNNTSFTMTAKAPTELGASGKWTYPATPGMTVSSDTDPKATISIPVGTSVT</sequence>
<organism evidence="3 4">
    <name type="scientific">Chitinophaga niastensis</name>
    <dbReference type="NCBI Taxonomy" id="536980"/>
    <lineage>
        <taxon>Bacteria</taxon>
        <taxon>Pseudomonadati</taxon>
        <taxon>Bacteroidota</taxon>
        <taxon>Chitinophagia</taxon>
        <taxon>Chitinophagales</taxon>
        <taxon>Chitinophagaceae</taxon>
        <taxon>Chitinophaga</taxon>
    </lineage>
</organism>